<reference evidence="1" key="1">
    <citation type="submission" date="2020-12" db="EMBL/GenBank/DDBJ databases">
        <title>Comamonas sp. nov., isolated from stream water.</title>
        <authorList>
            <person name="Park K.-H."/>
        </authorList>
    </citation>
    <scope>NUCLEOTIDE SEQUENCE</scope>
    <source>
        <strain evidence="1">EJ-4</strain>
    </source>
</reference>
<accession>A0A843BGZ9</accession>
<sequence length="46" mass="5367">MHKKVVSMAAYKALRLAWIKRRARMLQRAFSADLATAQLEATVDWY</sequence>
<dbReference type="EMBL" id="JABBCQ020000031">
    <property type="protein sequence ID" value="MBI1626978.1"/>
    <property type="molecule type" value="Genomic_DNA"/>
</dbReference>
<evidence type="ECO:0000313" key="2">
    <source>
        <dbReference type="Proteomes" id="UP000530032"/>
    </source>
</evidence>
<feature type="non-terminal residue" evidence="1">
    <location>
        <position position="46"/>
    </location>
</feature>
<dbReference type="Proteomes" id="UP000530032">
    <property type="component" value="Unassembled WGS sequence"/>
</dbReference>
<gene>
    <name evidence="1" type="ORF">HF327_021130</name>
</gene>
<organism evidence="1 2">
    <name type="scientific">Comamonas suwonensis</name>
    <dbReference type="NCBI Taxonomy" id="2606214"/>
    <lineage>
        <taxon>Bacteria</taxon>
        <taxon>Pseudomonadati</taxon>
        <taxon>Pseudomonadota</taxon>
        <taxon>Betaproteobacteria</taxon>
        <taxon>Burkholderiales</taxon>
        <taxon>Comamonadaceae</taxon>
        <taxon>Comamonas</taxon>
    </lineage>
</organism>
<proteinExistence type="predicted"/>
<keyword evidence="2" id="KW-1185">Reference proteome</keyword>
<evidence type="ECO:0000313" key="1">
    <source>
        <dbReference type="EMBL" id="MBI1626978.1"/>
    </source>
</evidence>
<comment type="caution">
    <text evidence="1">The sequence shown here is derived from an EMBL/GenBank/DDBJ whole genome shotgun (WGS) entry which is preliminary data.</text>
</comment>
<dbReference type="AlphaFoldDB" id="A0A843BGZ9"/>
<name>A0A843BGZ9_9BURK</name>
<protein>
    <submittedName>
        <fullName evidence="1">Uncharacterized protein</fullName>
    </submittedName>
</protein>